<dbReference type="InterPro" id="IPR040256">
    <property type="entry name" value="At4g02000-like"/>
</dbReference>
<comment type="caution">
    <text evidence="2">The sequence shown here is derived from an EMBL/GenBank/DDBJ whole genome shotgun (WGS) entry which is preliminary data.</text>
</comment>
<gene>
    <name evidence="2" type="ORF">LVIROSA_LOCUS29907</name>
</gene>
<keyword evidence="3" id="KW-1185">Reference proteome</keyword>
<evidence type="ECO:0000259" key="1">
    <source>
        <dbReference type="Pfam" id="PF14111"/>
    </source>
</evidence>
<dbReference type="Proteomes" id="UP001157418">
    <property type="component" value="Unassembled WGS sequence"/>
</dbReference>
<feature type="domain" description="DUF4283" evidence="1">
    <location>
        <begin position="49"/>
        <end position="128"/>
    </location>
</feature>
<evidence type="ECO:0000313" key="3">
    <source>
        <dbReference type="Proteomes" id="UP001157418"/>
    </source>
</evidence>
<name>A0AAU9P1I6_9ASTR</name>
<dbReference type="AlphaFoldDB" id="A0AAU9P1I6"/>
<evidence type="ECO:0000313" key="2">
    <source>
        <dbReference type="EMBL" id="CAH1444040.1"/>
    </source>
</evidence>
<dbReference type="EMBL" id="CAKMRJ010005523">
    <property type="protein sequence ID" value="CAH1444040.1"/>
    <property type="molecule type" value="Genomic_DNA"/>
</dbReference>
<dbReference type="PANTHER" id="PTHR31286">
    <property type="entry name" value="GLYCINE-RICH CELL WALL STRUCTURAL PROTEIN 1.8-LIKE"/>
    <property type="match status" value="1"/>
</dbReference>
<accession>A0AAU9P1I6</accession>
<dbReference type="InterPro" id="IPR025558">
    <property type="entry name" value="DUF4283"/>
</dbReference>
<proteinExistence type="predicted"/>
<reference evidence="2 3" key="1">
    <citation type="submission" date="2022-01" db="EMBL/GenBank/DDBJ databases">
        <authorList>
            <person name="Xiong W."/>
            <person name="Schranz E."/>
        </authorList>
    </citation>
    <scope>NUCLEOTIDE SEQUENCE [LARGE SCALE GENOMIC DNA]</scope>
</reference>
<organism evidence="2 3">
    <name type="scientific">Lactuca virosa</name>
    <dbReference type="NCBI Taxonomy" id="75947"/>
    <lineage>
        <taxon>Eukaryota</taxon>
        <taxon>Viridiplantae</taxon>
        <taxon>Streptophyta</taxon>
        <taxon>Embryophyta</taxon>
        <taxon>Tracheophyta</taxon>
        <taxon>Spermatophyta</taxon>
        <taxon>Magnoliopsida</taxon>
        <taxon>eudicotyledons</taxon>
        <taxon>Gunneridae</taxon>
        <taxon>Pentapetalae</taxon>
        <taxon>asterids</taxon>
        <taxon>campanulids</taxon>
        <taxon>Asterales</taxon>
        <taxon>Asteraceae</taxon>
        <taxon>Cichorioideae</taxon>
        <taxon>Cichorieae</taxon>
        <taxon>Lactucinae</taxon>
        <taxon>Lactuca</taxon>
    </lineage>
</organism>
<dbReference type="PANTHER" id="PTHR31286:SF99">
    <property type="entry name" value="DUF4283 DOMAIN-CONTAINING PROTEIN"/>
    <property type="match status" value="1"/>
</dbReference>
<protein>
    <recommendedName>
        <fullName evidence="1">DUF4283 domain-containing protein</fullName>
    </recommendedName>
</protein>
<dbReference type="Pfam" id="PF14111">
    <property type="entry name" value="DUF4283"/>
    <property type="match status" value="1"/>
</dbReference>
<sequence length="215" mass="25031">MNSYAGVLKGKRHMGKIDVKFIPGEVGKEDGPVVIPIENLKKASIPYTNTLYGYMIDKKLAFPVVQKELRRMWRNVGLEEIFMNSKGFFFFKFSDEQGMMSILEGSLWLMFNNIPIFLQRWRPGLTLTKNRHDKILIWIKIYDLPLEVWSGENLCIIASKLGVPLAFDSFTEEICLEHKGRIAYARILVELSAEKEWKKKIEIFIWDFVTNYAVV</sequence>